<dbReference type="Gene3D" id="2.60.40.10">
    <property type="entry name" value="Immunoglobulins"/>
    <property type="match status" value="1"/>
</dbReference>
<evidence type="ECO:0000313" key="1">
    <source>
        <dbReference type="EMBL" id="MBB5091564.1"/>
    </source>
</evidence>
<gene>
    <name evidence="1" type="ORF">HNQ68_002105</name>
</gene>
<dbReference type="EMBL" id="JACHIL010000003">
    <property type="protein sequence ID" value="MBB5091564.1"/>
    <property type="molecule type" value="Genomic_DNA"/>
</dbReference>
<dbReference type="SUPFAM" id="SSF117074">
    <property type="entry name" value="Hypothetical protein PA1324"/>
    <property type="match status" value="1"/>
</dbReference>
<dbReference type="Proteomes" id="UP000531231">
    <property type="component" value="Unassembled WGS sequence"/>
</dbReference>
<protein>
    <recommendedName>
        <fullName evidence="3">SD-repeat containing protein B domain-containing protein</fullName>
    </recommendedName>
</protein>
<accession>A0A7W8AJK9</accession>
<reference evidence="1 2" key="1">
    <citation type="submission" date="2020-08" db="EMBL/GenBank/DDBJ databases">
        <title>Genomic Encyclopedia of Type Strains, Phase IV (KMG-IV): sequencing the most valuable type-strain genomes for metagenomic binning, comparative biology and taxonomic classification.</title>
        <authorList>
            <person name="Goeker M."/>
        </authorList>
    </citation>
    <scope>NUCLEOTIDE SEQUENCE [LARGE SCALE GENOMIC DNA]</scope>
    <source>
        <strain evidence="1 2">DSM 25620</strain>
    </source>
</reference>
<proteinExistence type="predicted"/>
<organism evidence="1 2">
    <name type="scientific">Pseudochrobactrum saccharolyticum</name>
    <dbReference type="NCBI Taxonomy" id="354352"/>
    <lineage>
        <taxon>Bacteria</taxon>
        <taxon>Pseudomonadati</taxon>
        <taxon>Pseudomonadota</taxon>
        <taxon>Alphaproteobacteria</taxon>
        <taxon>Hyphomicrobiales</taxon>
        <taxon>Brucellaceae</taxon>
        <taxon>Pseudochrobactrum</taxon>
    </lineage>
</organism>
<dbReference type="AlphaFoldDB" id="A0A7W8AJK9"/>
<name>A0A7W8AJK9_9HYPH</name>
<sequence>MNKSNRLVSDLNVTDKIPAGFRYVEDSAEIDGVATVPVVNGLNIVFTNLSVAANSEIVLRLQMLALSSAASGRHSNHATVTDSSGNTLAPAATAEIEIMVEPVFECGEIIGKVFDDRNSNGYQDEGEPGLPAVRVATVNGLLITTDKFGRFHVACAALPDPRIGSNFIMKLDPRTLPTGYRLTTENPRVVRLTAGKMTKINFGAALGRLVRLSLKDDAFVASGLELKKQWNEGLDQLIAVLSRERSTLRITYQTKNQKLAGQRMKVVQKEISRRWKAGRSGYQLNIETRVEAGK</sequence>
<keyword evidence="2" id="KW-1185">Reference proteome</keyword>
<dbReference type="InterPro" id="IPR013783">
    <property type="entry name" value="Ig-like_fold"/>
</dbReference>
<evidence type="ECO:0008006" key="3">
    <source>
        <dbReference type="Google" id="ProtNLM"/>
    </source>
</evidence>
<comment type="caution">
    <text evidence="1">The sequence shown here is derived from an EMBL/GenBank/DDBJ whole genome shotgun (WGS) entry which is preliminary data.</text>
</comment>
<evidence type="ECO:0000313" key="2">
    <source>
        <dbReference type="Proteomes" id="UP000531231"/>
    </source>
</evidence>